<sequence length="203" mass="23030">MPLLHHLRFLFFTYTLSTPCFYSYVTIRVSLVSPSEGFRARDLHTVCTYARYPHSHSPSRTTSILCSQRHSTTLYTPMRHLPLFSPPLSPSPDRSIHPPSQSDSLTSNSSRLRAILVLAFPLLSPLRRLCSSLVSLAVCSRSCRFIALVSFFSIRTSTIECDSFLLYFLDFASFYRSSACLSINTLHTALGIWMSIPYQKYLA</sequence>
<protein>
    <submittedName>
        <fullName evidence="1">Uncharacterized protein</fullName>
    </submittedName>
</protein>
<name>A0ACB8TWB0_9APHY</name>
<evidence type="ECO:0000313" key="1">
    <source>
        <dbReference type="EMBL" id="KAI0086216.1"/>
    </source>
</evidence>
<dbReference type="EMBL" id="MU274925">
    <property type="protein sequence ID" value="KAI0086216.1"/>
    <property type="molecule type" value="Genomic_DNA"/>
</dbReference>
<gene>
    <name evidence="1" type="ORF">BDY19DRAFT_367673</name>
</gene>
<dbReference type="Proteomes" id="UP001055072">
    <property type="component" value="Unassembled WGS sequence"/>
</dbReference>
<keyword evidence="2" id="KW-1185">Reference proteome</keyword>
<comment type="caution">
    <text evidence="1">The sequence shown here is derived from an EMBL/GenBank/DDBJ whole genome shotgun (WGS) entry which is preliminary data.</text>
</comment>
<organism evidence="1 2">
    <name type="scientific">Irpex rosettiformis</name>
    <dbReference type="NCBI Taxonomy" id="378272"/>
    <lineage>
        <taxon>Eukaryota</taxon>
        <taxon>Fungi</taxon>
        <taxon>Dikarya</taxon>
        <taxon>Basidiomycota</taxon>
        <taxon>Agaricomycotina</taxon>
        <taxon>Agaricomycetes</taxon>
        <taxon>Polyporales</taxon>
        <taxon>Irpicaceae</taxon>
        <taxon>Irpex</taxon>
    </lineage>
</organism>
<accession>A0ACB8TWB0</accession>
<proteinExistence type="predicted"/>
<reference evidence="1" key="1">
    <citation type="journal article" date="2021" name="Environ. Microbiol.">
        <title>Gene family expansions and transcriptome signatures uncover fungal adaptations to wood decay.</title>
        <authorList>
            <person name="Hage H."/>
            <person name="Miyauchi S."/>
            <person name="Viragh M."/>
            <person name="Drula E."/>
            <person name="Min B."/>
            <person name="Chaduli D."/>
            <person name="Navarro D."/>
            <person name="Favel A."/>
            <person name="Norest M."/>
            <person name="Lesage-Meessen L."/>
            <person name="Balint B."/>
            <person name="Merenyi Z."/>
            <person name="de Eugenio L."/>
            <person name="Morin E."/>
            <person name="Martinez A.T."/>
            <person name="Baldrian P."/>
            <person name="Stursova M."/>
            <person name="Martinez M.J."/>
            <person name="Novotny C."/>
            <person name="Magnuson J.K."/>
            <person name="Spatafora J.W."/>
            <person name="Maurice S."/>
            <person name="Pangilinan J."/>
            <person name="Andreopoulos W."/>
            <person name="LaButti K."/>
            <person name="Hundley H."/>
            <person name="Na H."/>
            <person name="Kuo A."/>
            <person name="Barry K."/>
            <person name="Lipzen A."/>
            <person name="Henrissat B."/>
            <person name="Riley R."/>
            <person name="Ahrendt S."/>
            <person name="Nagy L.G."/>
            <person name="Grigoriev I.V."/>
            <person name="Martin F."/>
            <person name="Rosso M.N."/>
        </authorList>
    </citation>
    <scope>NUCLEOTIDE SEQUENCE</scope>
    <source>
        <strain evidence="1">CBS 384.51</strain>
    </source>
</reference>
<evidence type="ECO:0000313" key="2">
    <source>
        <dbReference type="Proteomes" id="UP001055072"/>
    </source>
</evidence>